<feature type="compositionally biased region" description="Basic and acidic residues" evidence="1">
    <location>
        <begin position="317"/>
        <end position="327"/>
    </location>
</feature>
<evidence type="ECO:0000256" key="1">
    <source>
        <dbReference type="SAM" id="MobiDB-lite"/>
    </source>
</evidence>
<dbReference type="Proteomes" id="UP001458880">
    <property type="component" value="Unassembled WGS sequence"/>
</dbReference>
<sequence>MKMCLLLCLHNSNLSPTIIREWAEGKYEDLGHETLTDNEIIEQSSNDDNVNDEDMVVKENGRGVPHTEAAPPYRVIIKKQPKKDEQVPKEISCSDTDTTEQNLEDEIYLSEDKDDVQTDDGEEETNENQNDDVDENQNTIIVADNDIKNESQDEDLVEQTESISDDKEEVQVSTPEKRLSINLEEQLALVQKQLQALAQLPSTIQETLNTVTQQLSELVLAQHSQAEEVTVEAKVTTEEETTEEYLEVSDHEENVLSVLEEERSENLDDEIIHEIHEDVKNESEDEQALFEELEKQMEQEEQRRLEELEMRRIEQERIQKKDKERRCSQPRTPLQRPIVLPGGRKWSNPDDAISKIRRPSMTDEKIANTINMFSEVNHWNNVWPWSDTEKAVYRINFLKYQPPPKNLEHLQKSAVYRLVHDIEPPPRGVIARDTKILAEQDYYTDREDNTNISS</sequence>
<proteinExistence type="predicted"/>
<feature type="region of interest" description="Disordered" evidence="1">
    <location>
        <begin position="62"/>
        <end position="171"/>
    </location>
</feature>
<comment type="caution">
    <text evidence="2">The sequence shown here is derived from an EMBL/GenBank/DDBJ whole genome shotgun (WGS) entry which is preliminary data.</text>
</comment>
<dbReference type="EMBL" id="JASPKY010000190">
    <property type="protein sequence ID" value="KAK9722220.1"/>
    <property type="molecule type" value="Genomic_DNA"/>
</dbReference>
<feature type="compositionally biased region" description="Acidic residues" evidence="1">
    <location>
        <begin position="102"/>
        <end position="135"/>
    </location>
</feature>
<feature type="region of interest" description="Disordered" evidence="1">
    <location>
        <begin position="317"/>
        <end position="351"/>
    </location>
</feature>
<organism evidence="2 3">
    <name type="scientific">Popillia japonica</name>
    <name type="common">Japanese beetle</name>
    <dbReference type="NCBI Taxonomy" id="7064"/>
    <lineage>
        <taxon>Eukaryota</taxon>
        <taxon>Metazoa</taxon>
        <taxon>Ecdysozoa</taxon>
        <taxon>Arthropoda</taxon>
        <taxon>Hexapoda</taxon>
        <taxon>Insecta</taxon>
        <taxon>Pterygota</taxon>
        <taxon>Neoptera</taxon>
        <taxon>Endopterygota</taxon>
        <taxon>Coleoptera</taxon>
        <taxon>Polyphaga</taxon>
        <taxon>Scarabaeiformia</taxon>
        <taxon>Scarabaeidae</taxon>
        <taxon>Rutelinae</taxon>
        <taxon>Popillia</taxon>
    </lineage>
</organism>
<protein>
    <submittedName>
        <fullName evidence="2">Uncharacterized protein</fullName>
    </submittedName>
</protein>
<dbReference type="AlphaFoldDB" id="A0AAW1KRH6"/>
<keyword evidence="3" id="KW-1185">Reference proteome</keyword>
<evidence type="ECO:0000313" key="3">
    <source>
        <dbReference type="Proteomes" id="UP001458880"/>
    </source>
</evidence>
<gene>
    <name evidence="2" type="ORF">QE152_g19798</name>
</gene>
<name>A0AAW1KRH6_POPJA</name>
<reference evidence="2 3" key="1">
    <citation type="journal article" date="2024" name="BMC Genomics">
        <title>De novo assembly and annotation of Popillia japonica's genome with initial clues to its potential as an invasive pest.</title>
        <authorList>
            <person name="Cucini C."/>
            <person name="Boschi S."/>
            <person name="Funari R."/>
            <person name="Cardaioli E."/>
            <person name="Iannotti N."/>
            <person name="Marturano G."/>
            <person name="Paoli F."/>
            <person name="Bruttini M."/>
            <person name="Carapelli A."/>
            <person name="Frati F."/>
            <person name="Nardi F."/>
        </authorList>
    </citation>
    <scope>NUCLEOTIDE SEQUENCE [LARGE SCALE GENOMIC DNA]</scope>
    <source>
        <strain evidence="2">DMR45628</strain>
    </source>
</reference>
<accession>A0AAW1KRH6</accession>
<evidence type="ECO:0000313" key="2">
    <source>
        <dbReference type="EMBL" id="KAK9722220.1"/>
    </source>
</evidence>